<evidence type="ECO:0000256" key="1">
    <source>
        <dbReference type="SAM" id="SignalP"/>
    </source>
</evidence>
<dbReference type="KEGG" id="mde:101892661"/>
<feature type="chain" id="PRO_5044560024" evidence="1">
    <location>
        <begin position="21"/>
        <end position="130"/>
    </location>
</feature>
<evidence type="ECO:0000313" key="2">
    <source>
        <dbReference type="EnsemblMetazoa" id="MDOA002506-PA"/>
    </source>
</evidence>
<sequence length="130" mass="15397">MKYEIIFIFAIFVSAAVVNAELTPEKHELSEAIIKEETKYVDRECFDQVKAEFMRQLDDAIDTYIDRVENGGIIYRKGVRLNVTRFIYKTLLPKSVVNASEECIQKVRDVFRVIMKRRYGRFIRTIDPYF</sequence>
<dbReference type="Proteomes" id="UP001652621">
    <property type="component" value="Unplaced"/>
</dbReference>
<dbReference type="RefSeq" id="XP_005180072.1">
    <property type="nucleotide sequence ID" value="XM_005180015.3"/>
</dbReference>
<organism evidence="2">
    <name type="scientific">Musca domestica</name>
    <name type="common">House fly</name>
    <dbReference type="NCBI Taxonomy" id="7370"/>
    <lineage>
        <taxon>Eukaryota</taxon>
        <taxon>Metazoa</taxon>
        <taxon>Ecdysozoa</taxon>
        <taxon>Arthropoda</taxon>
        <taxon>Hexapoda</taxon>
        <taxon>Insecta</taxon>
        <taxon>Pterygota</taxon>
        <taxon>Neoptera</taxon>
        <taxon>Endopterygota</taxon>
        <taxon>Diptera</taxon>
        <taxon>Brachycera</taxon>
        <taxon>Muscomorpha</taxon>
        <taxon>Muscoidea</taxon>
        <taxon>Muscidae</taxon>
        <taxon>Musca</taxon>
    </lineage>
</organism>
<dbReference type="VEuPathDB" id="VectorBase:MDOMA2_003828"/>
<proteinExistence type="predicted"/>
<keyword evidence="1" id="KW-0732">Signal</keyword>
<dbReference type="AlphaFoldDB" id="A0A1I8M946"/>
<feature type="signal peptide" evidence="1">
    <location>
        <begin position="1"/>
        <end position="20"/>
    </location>
</feature>
<keyword evidence="3" id="KW-1185">Reference proteome</keyword>
<dbReference type="EnsemblMetazoa" id="MDOA002506-RA">
    <property type="protein sequence ID" value="MDOA002506-PA"/>
    <property type="gene ID" value="MDOA002506"/>
</dbReference>
<gene>
    <name evidence="2" type="primary">101892661</name>
    <name evidence="4" type="synonym">LOC101892661</name>
</gene>
<name>A0A1I8M946_MUSDO</name>
<dbReference type="VEuPathDB" id="VectorBase:MDOA002506"/>
<accession>A0A1I8M946</accession>
<protein>
    <submittedName>
        <fullName evidence="4">Uncharacterized protein LOC101892661</fullName>
    </submittedName>
</protein>
<evidence type="ECO:0000313" key="3">
    <source>
        <dbReference type="Proteomes" id="UP001652621"/>
    </source>
</evidence>
<dbReference type="GeneID" id="101892661"/>
<reference evidence="4" key="2">
    <citation type="submission" date="2025-04" db="UniProtKB">
        <authorList>
            <consortium name="RefSeq"/>
        </authorList>
    </citation>
    <scope>IDENTIFICATION</scope>
    <source>
        <strain evidence="4">Aabys</strain>
    </source>
</reference>
<evidence type="ECO:0000313" key="4">
    <source>
        <dbReference type="RefSeq" id="XP_005180072.1"/>
    </source>
</evidence>
<reference evidence="2" key="1">
    <citation type="submission" date="2020-05" db="UniProtKB">
        <authorList>
            <consortium name="EnsemblMetazoa"/>
        </authorList>
    </citation>
    <scope>IDENTIFICATION</scope>
    <source>
        <strain evidence="2">Aabys</strain>
    </source>
</reference>